<dbReference type="InterPro" id="IPR002036">
    <property type="entry name" value="YbeY"/>
</dbReference>
<evidence type="ECO:0000256" key="3">
    <source>
        <dbReference type="ARBA" id="ARBA00022723"/>
    </source>
</evidence>
<dbReference type="GO" id="GO:0005737">
    <property type="term" value="C:cytoplasm"/>
    <property type="evidence" value="ECO:0007669"/>
    <property type="project" value="UniProtKB-SubCell"/>
</dbReference>
<evidence type="ECO:0000256" key="1">
    <source>
        <dbReference type="ARBA" id="ARBA00010875"/>
    </source>
</evidence>
<dbReference type="EMBL" id="PFAX01000004">
    <property type="protein sequence ID" value="PIR90746.1"/>
    <property type="molecule type" value="Genomic_DNA"/>
</dbReference>
<keyword evidence="7" id="KW-0698">rRNA processing</keyword>
<gene>
    <name evidence="7 8" type="primary">ybeY</name>
    <name evidence="8" type="ORF">COU05_00315</name>
</gene>
<keyword evidence="5 7" id="KW-0378">Hydrolase</keyword>
<evidence type="ECO:0000256" key="7">
    <source>
        <dbReference type="HAMAP-Rule" id="MF_00009"/>
    </source>
</evidence>
<keyword evidence="7" id="KW-0963">Cytoplasm</keyword>
<dbReference type="InterPro" id="IPR023091">
    <property type="entry name" value="MetalPrtase_cat_dom_sf_prd"/>
</dbReference>
<name>A0A2H0UV63_9BACT</name>
<proteinExistence type="inferred from homology"/>
<dbReference type="AlphaFoldDB" id="A0A2H0UV63"/>
<dbReference type="GO" id="GO:0006364">
    <property type="term" value="P:rRNA processing"/>
    <property type="evidence" value="ECO:0007669"/>
    <property type="project" value="UniProtKB-UniRule"/>
</dbReference>
<keyword evidence="4 7" id="KW-0255">Endonuclease</keyword>
<dbReference type="EC" id="3.1.-.-" evidence="7"/>
<comment type="function">
    <text evidence="7">Single strand-specific metallo-endoribonuclease involved in late-stage 70S ribosome quality control and in maturation of the 3' terminus of the 16S rRNA.</text>
</comment>
<dbReference type="Proteomes" id="UP000230132">
    <property type="component" value="Unassembled WGS sequence"/>
</dbReference>
<evidence type="ECO:0000313" key="9">
    <source>
        <dbReference type="Proteomes" id="UP000230132"/>
    </source>
</evidence>
<feature type="binding site" evidence="7">
    <location>
        <position position="137"/>
    </location>
    <ligand>
        <name>Zn(2+)</name>
        <dbReference type="ChEBI" id="CHEBI:29105"/>
        <note>catalytic</note>
    </ligand>
</feature>
<dbReference type="NCBIfam" id="TIGR00043">
    <property type="entry name" value="rRNA maturation RNase YbeY"/>
    <property type="match status" value="1"/>
</dbReference>
<comment type="cofactor">
    <cofactor evidence="7">
        <name>Zn(2+)</name>
        <dbReference type="ChEBI" id="CHEBI:29105"/>
    </cofactor>
    <text evidence="7">Binds 1 zinc ion.</text>
</comment>
<dbReference type="PANTHER" id="PTHR46986:SF1">
    <property type="entry name" value="ENDORIBONUCLEASE YBEY, CHLOROPLASTIC"/>
    <property type="match status" value="1"/>
</dbReference>
<evidence type="ECO:0000313" key="8">
    <source>
        <dbReference type="EMBL" id="PIR90746.1"/>
    </source>
</evidence>
<dbReference type="GO" id="GO:0008270">
    <property type="term" value="F:zinc ion binding"/>
    <property type="evidence" value="ECO:0007669"/>
    <property type="project" value="UniProtKB-UniRule"/>
</dbReference>
<keyword evidence="6 7" id="KW-0862">Zinc</keyword>
<dbReference type="HAMAP" id="MF_00009">
    <property type="entry name" value="Endoribonucl_YbeY"/>
    <property type="match status" value="1"/>
</dbReference>
<keyword evidence="7" id="KW-0690">Ribosome biogenesis</keyword>
<dbReference type="Pfam" id="PF02130">
    <property type="entry name" value="YbeY"/>
    <property type="match status" value="1"/>
</dbReference>
<evidence type="ECO:0000256" key="5">
    <source>
        <dbReference type="ARBA" id="ARBA00022801"/>
    </source>
</evidence>
<evidence type="ECO:0000256" key="4">
    <source>
        <dbReference type="ARBA" id="ARBA00022759"/>
    </source>
</evidence>
<dbReference type="PANTHER" id="PTHR46986">
    <property type="entry name" value="ENDORIBONUCLEASE YBEY, CHLOROPLASTIC"/>
    <property type="match status" value="1"/>
</dbReference>
<reference evidence="9" key="1">
    <citation type="submission" date="2017-09" db="EMBL/GenBank/DDBJ databases">
        <title>Depth-based differentiation of microbial function through sediment-hosted aquifers and enrichment of novel symbionts in the deep terrestrial subsurface.</title>
        <authorList>
            <person name="Probst A.J."/>
            <person name="Ladd B."/>
            <person name="Jarett J.K."/>
            <person name="Geller-Mcgrath D.E."/>
            <person name="Sieber C.M.K."/>
            <person name="Emerson J.B."/>
            <person name="Anantharaman K."/>
            <person name="Thomas B.C."/>
            <person name="Malmstrom R."/>
            <person name="Stieglmeier M."/>
            <person name="Klingl A."/>
            <person name="Woyke T."/>
            <person name="Ryan C.M."/>
            <person name="Banfield J.F."/>
        </authorList>
    </citation>
    <scope>NUCLEOTIDE SEQUENCE [LARGE SCALE GENOMIC DNA]</scope>
</reference>
<comment type="caution">
    <text evidence="8">The sequence shown here is derived from an EMBL/GenBank/DDBJ whole genome shotgun (WGS) entry which is preliminary data.</text>
</comment>
<sequence>MFFLFCYDKEMIEINNLTESKVNKALIKETLNLVLKKEGLKESSIISLALVGPGRMRKINKTYRHKNKSTDVLAFVEQKTALGKYKIGRLEKIQGLGEIIICPREVKKNAKKFKVSFEKELLKVLIHGALHLLDYNHEQSGKKAIEMAQKEAEYLEQSL</sequence>
<dbReference type="GO" id="GO:0004521">
    <property type="term" value="F:RNA endonuclease activity"/>
    <property type="evidence" value="ECO:0007669"/>
    <property type="project" value="UniProtKB-UniRule"/>
</dbReference>
<keyword evidence="2 7" id="KW-0540">Nuclease</keyword>
<feature type="binding site" evidence="7">
    <location>
        <position position="127"/>
    </location>
    <ligand>
        <name>Zn(2+)</name>
        <dbReference type="ChEBI" id="CHEBI:29105"/>
        <note>catalytic</note>
    </ligand>
</feature>
<comment type="subcellular location">
    <subcellularLocation>
        <location evidence="7">Cytoplasm</location>
    </subcellularLocation>
</comment>
<feature type="binding site" evidence="7">
    <location>
        <position position="131"/>
    </location>
    <ligand>
        <name>Zn(2+)</name>
        <dbReference type="ChEBI" id="CHEBI:29105"/>
        <note>catalytic</note>
    </ligand>
</feature>
<dbReference type="SUPFAM" id="SSF55486">
    <property type="entry name" value="Metalloproteases ('zincins'), catalytic domain"/>
    <property type="match status" value="1"/>
</dbReference>
<accession>A0A2H0UV63</accession>
<dbReference type="Gene3D" id="3.40.390.30">
    <property type="entry name" value="Metalloproteases ('zincins'), catalytic domain"/>
    <property type="match status" value="1"/>
</dbReference>
<comment type="similarity">
    <text evidence="1 7">Belongs to the endoribonuclease YbeY family.</text>
</comment>
<dbReference type="GO" id="GO:0004222">
    <property type="term" value="F:metalloendopeptidase activity"/>
    <property type="evidence" value="ECO:0007669"/>
    <property type="project" value="InterPro"/>
</dbReference>
<organism evidence="8 9">
    <name type="scientific">bacterium (Candidatus Gribaldobacteria) CG10_big_fil_rev_8_21_14_0_10_37_21</name>
    <dbReference type="NCBI Taxonomy" id="2014275"/>
    <lineage>
        <taxon>Bacteria</taxon>
        <taxon>Candidatus Gribaldobacteria</taxon>
    </lineage>
</organism>
<keyword evidence="3 7" id="KW-0479">Metal-binding</keyword>
<evidence type="ECO:0000256" key="2">
    <source>
        <dbReference type="ARBA" id="ARBA00022722"/>
    </source>
</evidence>
<protein>
    <recommendedName>
        <fullName evidence="7">Endoribonuclease YbeY</fullName>
        <ecNumber evidence="7">3.1.-.-</ecNumber>
    </recommendedName>
</protein>
<evidence type="ECO:0000256" key="6">
    <source>
        <dbReference type="ARBA" id="ARBA00022833"/>
    </source>
</evidence>